<dbReference type="Proteomes" id="UP000239724">
    <property type="component" value="Unassembled WGS sequence"/>
</dbReference>
<dbReference type="EMBL" id="NHRY01000075">
    <property type="protein sequence ID" value="PPQ35287.1"/>
    <property type="molecule type" value="Genomic_DNA"/>
</dbReference>
<organism evidence="2 3">
    <name type="scientific">Rhodopila globiformis</name>
    <name type="common">Rhodopseudomonas globiformis</name>
    <dbReference type="NCBI Taxonomy" id="1071"/>
    <lineage>
        <taxon>Bacteria</taxon>
        <taxon>Pseudomonadati</taxon>
        <taxon>Pseudomonadota</taxon>
        <taxon>Alphaproteobacteria</taxon>
        <taxon>Acetobacterales</taxon>
        <taxon>Acetobacteraceae</taxon>
        <taxon>Rhodopila</taxon>
    </lineage>
</organism>
<gene>
    <name evidence="2" type="ORF">CCS01_08025</name>
</gene>
<proteinExistence type="predicted"/>
<dbReference type="OrthoDB" id="7261515at2"/>
<dbReference type="AlphaFoldDB" id="A0A2S6NJZ9"/>
<evidence type="ECO:0000313" key="3">
    <source>
        <dbReference type="Proteomes" id="UP000239724"/>
    </source>
</evidence>
<comment type="caution">
    <text evidence="2">The sequence shown here is derived from an EMBL/GenBank/DDBJ whole genome shotgun (WGS) entry which is preliminary data.</text>
</comment>
<name>A0A2S6NJZ9_RHOGL</name>
<keyword evidence="3" id="KW-1185">Reference proteome</keyword>
<accession>A0A2S6NJZ9</accession>
<dbReference type="RefSeq" id="WP_104518332.1">
    <property type="nucleotide sequence ID" value="NZ_NHRY01000075.1"/>
</dbReference>
<feature type="region of interest" description="Disordered" evidence="1">
    <location>
        <begin position="22"/>
        <end position="41"/>
    </location>
</feature>
<protein>
    <submittedName>
        <fullName evidence="2">Uncharacterized protein</fullName>
    </submittedName>
</protein>
<sequence length="315" mass="33557">MVVAIVPRLACGAEGLDMTLPPTSMPVQSAATAPTDPPADPGGFSDFLATWKARAAQARATQPAWSSPLVTTSGMLEQRIRFDMAAQHSGNGTNTTVLDGGKGIDLIVGPTTEIQFAVAPYDFRTGVPGTGPKNKGAIASLNGFGDWPFVRIKQRLASGSANEGNYFVSALFQIQAPTGIARLTSDAWTLLPTLAFGKGWGAFDIQGTVGGILPLSSADRIGYQVATNVAFQYHVLRVLWPELEVNWIYYANGQRGGLNQVYLTPGLVAGRLPLSDNLKFTLGVGYQVAVSPAYVARPLTPAYNHAWLLTTRMNF</sequence>
<evidence type="ECO:0000256" key="1">
    <source>
        <dbReference type="SAM" id="MobiDB-lite"/>
    </source>
</evidence>
<evidence type="ECO:0000313" key="2">
    <source>
        <dbReference type="EMBL" id="PPQ35287.1"/>
    </source>
</evidence>
<reference evidence="2 3" key="1">
    <citation type="journal article" date="2018" name="Arch. Microbiol.">
        <title>New insights into the metabolic potential of the phototrophic purple bacterium Rhodopila globiformis DSM 161(T) from its draft genome sequence and evidence for a vanadium-dependent nitrogenase.</title>
        <authorList>
            <person name="Imhoff J.F."/>
            <person name="Rahn T."/>
            <person name="Kunzel S."/>
            <person name="Neulinger S.C."/>
        </authorList>
    </citation>
    <scope>NUCLEOTIDE SEQUENCE [LARGE SCALE GENOMIC DNA]</scope>
    <source>
        <strain evidence="2 3">DSM 161</strain>
    </source>
</reference>